<accession>A0A0M2NFA4</accession>
<gene>
    <name evidence="1" type="ORF">CHK_1663</name>
</gene>
<comment type="caution">
    <text evidence="1">The sequence shown here is derived from an EMBL/GenBank/DDBJ whole genome shotgun (WGS) entry which is preliminary data.</text>
</comment>
<organism evidence="1 2">
    <name type="scientific">Christensenella hongkongensis</name>
    <dbReference type="NCBI Taxonomy" id="270498"/>
    <lineage>
        <taxon>Bacteria</taxon>
        <taxon>Bacillati</taxon>
        <taxon>Bacillota</taxon>
        <taxon>Clostridia</taxon>
        <taxon>Christensenellales</taxon>
        <taxon>Christensenellaceae</taxon>
        <taxon>Christensenella</taxon>
    </lineage>
</organism>
<name>A0A0M2NFA4_9FIRM</name>
<keyword evidence="2" id="KW-1185">Reference proteome</keyword>
<reference evidence="1 2" key="1">
    <citation type="submission" date="2015-04" db="EMBL/GenBank/DDBJ databases">
        <title>Draft genome sequence of bacteremic isolate Catabacter hongkongensis type strain HKU16T.</title>
        <authorList>
            <person name="Lau S.K."/>
            <person name="Teng J.L."/>
            <person name="Huang Y."/>
            <person name="Curreem S.O."/>
            <person name="Tsui S.K."/>
            <person name="Woo P.C."/>
        </authorList>
    </citation>
    <scope>NUCLEOTIDE SEQUENCE [LARGE SCALE GENOMIC DNA]</scope>
    <source>
        <strain evidence="1 2">HKU16</strain>
    </source>
</reference>
<dbReference type="AlphaFoldDB" id="A0A0M2NFA4"/>
<evidence type="ECO:0000313" key="1">
    <source>
        <dbReference type="EMBL" id="KKI50853.1"/>
    </source>
</evidence>
<proteinExistence type="predicted"/>
<sequence>MLCDFNHIQNRYERIHCNVKRRCFLYAVLFVRHGHCLCSRRAHIGCRKRVFTTRQHLVCAAVRIVCRYFQSRSIKRVAYRISCFRRVLRHLDAVQNRYERIHCDVKRCRLFYAVFLVGHCHCLRTGCTHVRSRQRIFPTCQHLIRAAVGIVRRHFEPRRIKRVAHRIRCLCRLLCHLDTVKYWYRCVYCDVKRCCLLYAAFFIGYSNRLRAGSAHIGRGKRVLAARQHLVCATIRVMSCHFKS</sequence>
<dbReference type="EMBL" id="LAYJ01000100">
    <property type="protein sequence ID" value="KKI50853.1"/>
    <property type="molecule type" value="Genomic_DNA"/>
</dbReference>
<protein>
    <submittedName>
        <fullName evidence="1">Uncharacterized protein</fullName>
    </submittedName>
</protein>
<dbReference type="Proteomes" id="UP000034076">
    <property type="component" value="Unassembled WGS sequence"/>
</dbReference>
<evidence type="ECO:0000313" key="2">
    <source>
        <dbReference type="Proteomes" id="UP000034076"/>
    </source>
</evidence>